<evidence type="ECO:0000256" key="2">
    <source>
        <dbReference type="SAM" id="SignalP"/>
    </source>
</evidence>
<dbReference type="EMBL" id="JADILV010000084">
    <property type="protein sequence ID" value="MBO8484750.1"/>
    <property type="molecule type" value="Genomic_DNA"/>
</dbReference>
<proteinExistence type="predicted"/>
<accession>A0A940IJV0</accession>
<evidence type="ECO:0008006" key="5">
    <source>
        <dbReference type="Google" id="ProtNLM"/>
    </source>
</evidence>
<keyword evidence="2" id="KW-0732">Signal</keyword>
<name>A0A940IJV0_9BACT</name>
<reference evidence="3" key="1">
    <citation type="submission" date="2020-10" db="EMBL/GenBank/DDBJ databases">
        <authorList>
            <person name="Gilroy R."/>
        </authorList>
    </citation>
    <scope>NUCLEOTIDE SEQUENCE</scope>
    <source>
        <strain evidence="3">G3-8215</strain>
    </source>
</reference>
<dbReference type="Proteomes" id="UP000725002">
    <property type="component" value="Unassembled WGS sequence"/>
</dbReference>
<feature type="signal peptide" evidence="2">
    <location>
        <begin position="1"/>
        <end position="25"/>
    </location>
</feature>
<gene>
    <name evidence="3" type="ORF">IAB75_11675</name>
</gene>
<evidence type="ECO:0000256" key="1">
    <source>
        <dbReference type="SAM" id="MobiDB-lite"/>
    </source>
</evidence>
<dbReference type="AlphaFoldDB" id="A0A940IJV0"/>
<evidence type="ECO:0000313" key="4">
    <source>
        <dbReference type="Proteomes" id="UP000725002"/>
    </source>
</evidence>
<protein>
    <recommendedName>
        <fullName evidence="5">DUF4270 domain-containing protein</fullName>
    </recommendedName>
</protein>
<reference evidence="3" key="2">
    <citation type="journal article" date="2021" name="PeerJ">
        <title>Extensive microbial diversity within the chicken gut microbiome revealed by metagenomics and culture.</title>
        <authorList>
            <person name="Gilroy R."/>
            <person name="Ravi A."/>
            <person name="Getino M."/>
            <person name="Pursley I."/>
            <person name="Horton D.L."/>
            <person name="Alikhan N.F."/>
            <person name="Baker D."/>
            <person name="Gharbi K."/>
            <person name="Hall N."/>
            <person name="Watson M."/>
            <person name="Adriaenssens E.M."/>
            <person name="Foster-Nyarko E."/>
            <person name="Jarju S."/>
            <person name="Secka A."/>
            <person name="Antonio M."/>
            <person name="Oren A."/>
            <person name="Chaudhuri R.R."/>
            <person name="La Ragione R."/>
            <person name="Hildebrand F."/>
            <person name="Pallen M.J."/>
        </authorList>
    </citation>
    <scope>NUCLEOTIDE SEQUENCE</scope>
    <source>
        <strain evidence="3">G3-8215</strain>
    </source>
</reference>
<sequence length="585" mass="65156">MKQKYCAILFSAACILACGTSCVYIDEELGSNFIPMEQRYTTYIDEFAIDGIAMLPVEKLSGYSSSRVTIGAIRTETGEVSRRSSAFSLIPASEYDFGEGGEVVKFHFAIAKDTLSYINESQKRILQDVNIYALDKSLDEGDGYISTEIDPSGLEQIADGAIYDGGDSLSFDFRKEWAERLLHEKLQTLEESAYDSVGAFTEKVFPGIYMAVDEPVSAGGRINMFTITTGADLEYYTLSGGYATMTVHGVKYEGRDELVDTTFMFLYGAQDFSITQAATDYYSGETLTPQYALNMSSSTLDDLATEQPSDEIIVDGGGGLKPVIYAKGLRDGFMEILAKNSIDPGSVIINKATIVLPFSESTSYESMECYPAILSPTCKVYGEDSDGNEIVSYAGITDTSVSSENQGNINRSTFEYSPDISYHMQQILDLEDYSEDAEVKKEYEQKDIWLLTLAVEEEQEEQEGTSEYYQNLQYSMYYNSLYNNYYGYGYGGYGYGYGGYYGGYGYNNYYDYYALAAYYSAMSSQSSQSNSTTILDRDRYYKAVLRGPEADAGEQTGTGTQDGSKTELEKRRVPYLRVTYSVRQK</sequence>
<comment type="caution">
    <text evidence="3">The sequence shown here is derived from an EMBL/GenBank/DDBJ whole genome shotgun (WGS) entry which is preliminary data.</text>
</comment>
<evidence type="ECO:0000313" key="3">
    <source>
        <dbReference type="EMBL" id="MBO8484750.1"/>
    </source>
</evidence>
<feature type="chain" id="PRO_5036838225" description="DUF4270 domain-containing protein" evidence="2">
    <location>
        <begin position="26"/>
        <end position="585"/>
    </location>
</feature>
<organism evidence="3 4">
    <name type="scientific">Candidatus Cryptobacteroides avicola</name>
    <dbReference type="NCBI Taxonomy" id="2840757"/>
    <lineage>
        <taxon>Bacteria</taxon>
        <taxon>Pseudomonadati</taxon>
        <taxon>Bacteroidota</taxon>
        <taxon>Bacteroidia</taxon>
        <taxon>Bacteroidales</taxon>
        <taxon>Candidatus Cryptobacteroides</taxon>
    </lineage>
</organism>
<feature type="region of interest" description="Disordered" evidence="1">
    <location>
        <begin position="549"/>
        <end position="572"/>
    </location>
</feature>